<organism evidence="1 2">
    <name type="scientific">Pomacea canaliculata</name>
    <name type="common">Golden apple snail</name>
    <dbReference type="NCBI Taxonomy" id="400727"/>
    <lineage>
        <taxon>Eukaryota</taxon>
        <taxon>Metazoa</taxon>
        <taxon>Spiralia</taxon>
        <taxon>Lophotrochozoa</taxon>
        <taxon>Mollusca</taxon>
        <taxon>Gastropoda</taxon>
        <taxon>Caenogastropoda</taxon>
        <taxon>Architaenioglossa</taxon>
        <taxon>Ampullarioidea</taxon>
        <taxon>Ampullariidae</taxon>
        <taxon>Pomacea</taxon>
    </lineage>
</organism>
<name>A0A2T7P7Q5_POMCA</name>
<gene>
    <name evidence="1" type="ORF">C0Q70_08705</name>
</gene>
<dbReference type="EMBL" id="PZQS01000005">
    <property type="protein sequence ID" value="PVD29454.1"/>
    <property type="molecule type" value="Genomic_DNA"/>
</dbReference>
<evidence type="ECO:0000313" key="1">
    <source>
        <dbReference type="EMBL" id="PVD29454.1"/>
    </source>
</evidence>
<proteinExistence type="predicted"/>
<dbReference type="AlphaFoldDB" id="A0A2T7P7Q5"/>
<protein>
    <submittedName>
        <fullName evidence="1">Uncharacterized protein</fullName>
    </submittedName>
</protein>
<sequence>MSERIMRLRDSCYSLGVQDSCVMSKKAGVLVEEKESPAPWRLRVFPGGHQYCSVHSAARYKRQDWSQFVKQCLRLKVRAWTSLSEFLSRSPSTWNWLNNNNNVVVVVVVLDDDDDDDVSIVGCHSRSVGDSLSVCYKLLTNGREAILQCPLGKRYNPWSCTCDIAFPNDPRRPGRYFCPQGGARATAVAQAFANAVAARRTTANALASGVAQTNAKMAARTREDQTLAIARARAQAAARSGLTPPGIVNTATSRAQAQAITRSLGVLPTNVSNIRGGRNGNALTPANGNDVSSSGPVFQLDDLVEDGFDDVFDDLADDDSVTRDDDLNDNFEDFFDDLFDADINDASGKRFRRSQDGDFYDGLLKDIFDNDGYDDIFDNDKYADLFKTDDTRDDGADRNDDNFDQSFSL</sequence>
<comment type="caution">
    <text evidence="1">The sequence shown here is derived from an EMBL/GenBank/DDBJ whole genome shotgun (WGS) entry which is preliminary data.</text>
</comment>
<keyword evidence="2" id="KW-1185">Reference proteome</keyword>
<evidence type="ECO:0000313" key="2">
    <source>
        <dbReference type="Proteomes" id="UP000245119"/>
    </source>
</evidence>
<dbReference type="Proteomes" id="UP000245119">
    <property type="component" value="Linkage Group LG5"/>
</dbReference>
<accession>A0A2T7P7Q5</accession>
<reference evidence="1 2" key="1">
    <citation type="submission" date="2018-04" db="EMBL/GenBank/DDBJ databases">
        <title>The genome of golden apple snail Pomacea canaliculata provides insight into stress tolerance and invasive adaptation.</title>
        <authorList>
            <person name="Liu C."/>
            <person name="Liu B."/>
            <person name="Ren Y."/>
            <person name="Zhang Y."/>
            <person name="Wang H."/>
            <person name="Li S."/>
            <person name="Jiang F."/>
            <person name="Yin L."/>
            <person name="Zhang G."/>
            <person name="Qian W."/>
            <person name="Fan W."/>
        </authorList>
    </citation>
    <scope>NUCLEOTIDE SEQUENCE [LARGE SCALE GENOMIC DNA]</scope>
    <source>
        <strain evidence="1">SZHN2017</strain>
        <tissue evidence="1">Muscle</tissue>
    </source>
</reference>